<protein>
    <recommendedName>
        <fullName evidence="2">Zn(2)-C6 fungal-type domain-containing protein</fullName>
    </recommendedName>
</protein>
<feature type="compositionally biased region" description="Pro residues" evidence="1">
    <location>
        <begin position="72"/>
        <end position="90"/>
    </location>
</feature>
<keyword evidence="4" id="KW-1185">Reference proteome</keyword>
<comment type="caution">
    <text evidence="3">The sequence shown here is derived from an EMBL/GenBank/DDBJ whole genome shotgun (WGS) entry which is preliminary data.</text>
</comment>
<evidence type="ECO:0000259" key="2">
    <source>
        <dbReference type="PROSITE" id="PS50048"/>
    </source>
</evidence>
<dbReference type="Gene3D" id="4.10.240.10">
    <property type="entry name" value="Zn(2)-C6 fungal-type DNA-binding domain"/>
    <property type="match status" value="1"/>
</dbReference>
<feature type="region of interest" description="Disordered" evidence="1">
    <location>
        <begin position="60"/>
        <end position="104"/>
    </location>
</feature>
<dbReference type="Pfam" id="PF00172">
    <property type="entry name" value="Zn_clus"/>
    <property type="match status" value="1"/>
</dbReference>
<dbReference type="CDD" id="cd00067">
    <property type="entry name" value="GAL4"/>
    <property type="match status" value="1"/>
</dbReference>
<gene>
    <name evidence="3" type="ORF">MYCIT1_LOCUS21705</name>
</gene>
<evidence type="ECO:0000256" key="1">
    <source>
        <dbReference type="SAM" id="MobiDB-lite"/>
    </source>
</evidence>
<dbReference type="GO" id="GO:0000981">
    <property type="term" value="F:DNA-binding transcription factor activity, RNA polymerase II-specific"/>
    <property type="evidence" value="ECO:0007669"/>
    <property type="project" value="InterPro"/>
</dbReference>
<dbReference type="AlphaFoldDB" id="A0AAD2K2Z8"/>
<dbReference type="InterPro" id="IPR001138">
    <property type="entry name" value="Zn2Cys6_DnaBD"/>
</dbReference>
<dbReference type="PROSITE" id="PS00463">
    <property type="entry name" value="ZN2_CY6_FUNGAL_1"/>
    <property type="match status" value="1"/>
</dbReference>
<accession>A0AAD2K2Z8</accession>
<evidence type="ECO:0000313" key="3">
    <source>
        <dbReference type="EMBL" id="CAK5274479.1"/>
    </source>
</evidence>
<proteinExistence type="predicted"/>
<dbReference type="SUPFAM" id="SSF57701">
    <property type="entry name" value="Zn2/Cys6 DNA-binding domain"/>
    <property type="match status" value="1"/>
</dbReference>
<dbReference type="InterPro" id="IPR036864">
    <property type="entry name" value="Zn2-C6_fun-type_DNA-bd_sf"/>
</dbReference>
<dbReference type="Proteomes" id="UP001295794">
    <property type="component" value="Unassembled WGS sequence"/>
</dbReference>
<sequence length="159" mass="17348">MTTAYPHTPSSPSLIACTNCRERKTKCIAPANVQNTQHPCERCVRKSLRCQYVMSAARPSPYDASSAMSPSPSSPRQPAPALPYTGPPPTGHSRPRYADGQYPNLSLIRGSNQSQSHHAFTAHAGHPPPNYATHYPMAGEYDNWGTQATVPTQFVPMPF</sequence>
<dbReference type="PROSITE" id="PS50048">
    <property type="entry name" value="ZN2_CY6_FUNGAL_2"/>
    <property type="match status" value="1"/>
</dbReference>
<dbReference type="EMBL" id="CAVNYO010000403">
    <property type="protein sequence ID" value="CAK5274479.1"/>
    <property type="molecule type" value="Genomic_DNA"/>
</dbReference>
<feature type="non-terminal residue" evidence="3">
    <location>
        <position position="159"/>
    </location>
</feature>
<feature type="compositionally biased region" description="Low complexity" evidence="1">
    <location>
        <begin position="60"/>
        <end position="71"/>
    </location>
</feature>
<reference evidence="3" key="1">
    <citation type="submission" date="2023-11" db="EMBL/GenBank/DDBJ databases">
        <authorList>
            <person name="De Vega J J."/>
            <person name="De Vega J J."/>
        </authorList>
    </citation>
    <scope>NUCLEOTIDE SEQUENCE</scope>
</reference>
<feature type="domain" description="Zn(2)-C6 fungal-type" evidence="2">
    <location>
        <begin position="16"/>
        <end position="52"/>
    </location>
</feature>
<evidence type="ECO:0000313" key="4">
    <source>
        <dbReference type="Proteomes" id="UP001295794"/>
    </source>
</evidence>
<dbReference type="GO" id="GO:0008270">
    <property type="term" value="F:zinc ion binding"/>
    <property type="evidence" value="ECO:0007669"/>
    <property type="project" value="InterPro"/>
</dbReference>
<name>A0AAD2K2Z8_9AGAR</name>
<organism evidence="3 4">
    <name type="scientific">Mycena citricolor</name>
    <dbReference type="NCBI Taxonomy" id="2018698"/>
    <lineage>
        <taxon>Eukaryota</taxon>
        <taxon>Fungi</taxon>
        <taxon>Dikarya</taxon>
        <taxon>Basidiomycota</taxon>
        <taxon>Agaricomycotina</taxon>
        <taxon>Agaricomycetes</taxon>
        <taxon>Agaricomycetidae</taxon>
        <taxon>Agaricales</taxon>
        <taxon>Marasmiineae</taxon>
        <taxon>Mycenaceae</taxon>
        <taxon>Mycena</taxon>
    </lineage>
</organism>